<dbReference type="InterPro" id="IPR013760">
    <property type="entry name" value="Topo_IIA-like_dom_sf"/>
</dbReference>
<evidence type="ECO:0000313" key="12">
    <source>
        <dbReference type="Proteomes" id="UP000231791"/>
    </source>
</evidence>
<dbReference type="Pfam" id="PF00986">
    <property type="entry name" value="DNA_gyraseB_C"/>
    <property type="match status" value="1"/>
</dbReference>
<dbReference type="Proteomes" id="UP000231791">
    <property type="component" value="Chromosome"/>
</dbReference>
<proteinExistence type="inferred from homology"/>
<dbReference type="PRINTS" id="PR00418">
    <property type="entry name" value="TPI2FAMILY"/>
</dbReference>
<organism evidence="11 12">
    <name type="scientific">Streptomyces lavendulae subsp. lavendulae</name>
    <dbReference type="NCBI Taxonomy" id="58340"/>
    <lineage>
        <taxon>Bacteria</taxon>
        <taxon>Bacillati</taxon>
        <taxon>Actinomycetota</taxon>
        <taxon>Actinomycetes</taxon>
        <taxon>Kitasatosporales</taxon>
        <taxon>Streptomycetaceae</taxon>
        <taxon>Streptomyces</taxon>
    </lineage>
</organism>
<dbReference type="FunFam" id="3.30.230.10:FF:000005">
    <property type="entry name" value="DNA gyrase subunit B"/>
    <property type="match status" value="1"/>
</dbReference>
<dbReference type="KEGG" id="slx:SLAV_19250"/>
<dbReference type="Pfam" id="PF01751">
    <property type="entry name" value="Toprim"/>
    <property type="match status" value="1"/>
</dbReference>
<dbReference type="InterPro" id="IPR020568">
    <property type="entry name" value="Ribosomal_Su5_D2-typ_SF"/>
</dbReference>
<dbReference type="CDD" id="cd00822">
    <property type="entry name" value="TopoII_Trans_DNA_gyrase"/>
    <property type="match status" value="1"/>
</dbReference>
<dbReference type="SMART" id="SM00433">
    <property type="entry name" value="TOP2c"/>
    <property type="match status" value="1"/>
</dbReference>
<evidence type="ECO:0000313" key="11">
    <source>
        <dbReference type="EMBL" id="ATZ25677.1"/>
    </source>
</evidence>
<sequence>MADSGDSNEKNYDASAIQVLEGLDAVRKRPGMYIGSTGERGLHHLVYEVVDNSVDEALAGHADTIDVTILADGGVRVVDNGRGIPVGIVPSEGKPAVEVVLTVLHAGGKFGGGGYAVSGGLHGVGVSVVNALSTKVAVEVKTDGHRWTQDYKLGVPTAPLAKNEETDEHGTSVTFWADGDIFETTEYSFETLSRRFQEMAFLNKGLTLTLTDERESAKATAGADDPEADVAEPQARTVKYHYEGGIVDFVKYLNSRKGELIHPTVIDVEAEDKERMLSVEIAMQWNSQYTEGVYSFANTIHTHEGGTHEEGFRAALTGLVNRYARDKKLLREKDDNLAGEDIREGLTAIISVKLGEPQFEGQTKTKLGNTEAKTFVQKVVHEHLNDWFDRNPVEAADIIRKSIQAATARVAARKARDLTRRKGLLESASLPGKLSDCQSNDPTKCEIFIVEGDSAGGSAKSGRNPMYQAILPIRGKILNVEKARIDKILQNTEVQALISAFGTGVHEDFDIEKLRYHKIILMADADVDGQHINTLLLTFLFRFMRPLVEAGHVYLSRPPLYKIKWGRDDFEYAYSDRERDALVELGKQNGKRIKEDSIQRFKGLGEMNAEELRVTTMDVDHRVLGQVTLDDAAQADDLFSVLMGEDVEARRSFIQRNAKDVRFLDI</sequence>
<dbReference type="Gene3D" id="3.30.565.10">
    <property type="entry name" value="Histidine kinase-like ATPase, C-terminal domain"/>
    <property type="match status" value="1"/>
</dbReference>
<dbReference type="CDD" id="cd03366">
    <property type="entry name" value="TOPRIM_TopoIIA_GyrB"/>
    <property type="match status" value="1"/>
</dbReference>
<evidence type="ECO:0000256" key="2">
    <source>
        <dbReference type="ARBA" id="ARBA00010708"/>
    </source>
</evidence>
<comment type="cofactor">
    <cofactor evidence="10">
        <name>Mg(2+)</name>
        <dbReference type="ChEBI" id="CHEBI:18420"/>
    </cofactor>
    <cofactor evidence="10">
        <name>Mn(2+)</name>
        <dbReference type="ChEBI" id="CHEBI:29035"/>
    </cofactor>
    <cofactor evidence="10">
        <name>Ca(2+)</name>
        <dbReference type="ChEBI" id="CHEBI:29108"/>
    </cofactor>
    <text evidence="10">Binds two Mg(2+) per subunit. The magnesium ions form salt bridges with both the protein and the DNA. Can also accept other divalent metal cations, such as Mn(2+) or Ca(2+).</text>
</comment>
<evidence type="ECO:0000256" key="4">
    <source>
        <dbReference type="ARBA" id="ARBA00022741"/>
    </source>
</evidence>
<dbReference type="GO" id="GO:0003677">
    <property type="term" value="F:DNA binding"/>
    <property type="evidence" value="ECO:0007669"/>
    <property type="project" value="UniProtKB-KW"/>
</dbReference>
<dbReference type="InterPro" id="IPR014721">
    <property type="entry name" value="Ribsml_uS5_D2-typ_fold_subgr"/>
</dbReference>
<keyword evidence="9 10" id="KW-0413">Isomerase</keyword>
<protein>
    <recommendedName>
        <fullName evidence="10">DNA gyrase subunit B</fullName>
        <ecNumber evidence="10">5.6.2.2</ecNumber>
    </recommendedName>
</protein>
<dbReference type="SUPFAM" id="SSF55874">
    <property type="entry name" value="ATPase domain of HSP90 chaperone/DNA topoisomerase II/histidine kinase"/>
    <property type="match status" value="1"/>
</dbReference>
<dbReference type="InterPro" id="IPR036890">
    <property type="entry name" value="HATPase_C_sf"/>
</dbReference>
<dbReference type="InterPro" id="IPR011557">
    <property type="entry name" value="GyrB"/>
</dbReference>
<keyword evidence="12" id="KW-1185">Reference proteome</keyword>
<dbReference type="InterPro" id="IPR034160">
    <property type="entry name" value="TOPRIM_GyrB"/>
</dbReference>
<dbReference type="InterPro" id="IPR000565">
    <property type="entry name" value="Topo_IIA_B"/>
</dbReference>
<dbReference type="FunFam" id="3.40.50.670:FF:000002">
    <property type="entry name" value="DNA gyrase subunit B"/>
    <property type="match status" value="1"/>
</dbReference>
<dbReference type="AlphaFoldDB" id="A0A2K8PG18"/>
<dbReference type="Gene3D" id="3.30.230.10">
    <property type="match status" value="1"/>
</dbReference>
<feature type="binding site" evidence="10">
    <location>
        <position position="524"/>
    </location>
    <ligand>
        <name>Mg(2+)</name>
        <dbReference type="ChEBI" id="CHEBI:18420"/>
        <label>1</label>
        <note>catalytic</note>
    </ligand>
</feature>
<evidence type="ECO:0000256" key="9">
    <source>
        <dbReference type="ARBA" id="ARBA00023235"/>
    </source>
</evidence>
<dbReference type="InterPro" id="IPR013506">
    <property type="entry name" value="Topo_IIA_bsu_dom2"/>
</dbReference>
<comment type="miscellaneous">
    <text evidence="10">Few gyrases are as efficient as E.coli at forming negative supercoils. Not all organisms have 2 type II topoisomerases; in organisms with a single type II topoisomerase this enzyme also has to decatenate newly replicated chromosomes.</text>
</comment>
<evidence type="ECO:0000256" key="8">
    <source>
        <dbReference type="ARBA" id="ARBA00023125"/>
    </source>
</evidence>
<dbReference type="GO" id="GO:0005524">
    <property type="term" value="F:ATP binding"/>
    <property type="evidence" value="ECO:0007669"/>
    <property type="project" value="UniProtKB-UniRule"/>
</dbReference>
<dbReference type="GO" id="GO:0046872">
    <property type="term" value="F:metal ion binding"/>
    <property type="evidence" value="ECO:0007669"/>
    <property type="project" value="UniProtKB-KW"/>
</dbReference>
<dbReference type="FunFam" id="3.30.565.10:FF:000002">
    <property type="entry name" value="DNA gyrase subunit B"/>
    <property type="match status" value="1"/>
</dbReference>
<feature type="binding site" evidence="10">
    <location>
        <position position="451"/>
    </location>
    <ligand>
        <name>Mg(2+)</name>
        <dbReference type="ChEBI" id="CHEBI:18420"/>
        <label>1</label>
        <note>catalytic</note>
    </ligand>
</feature>
<feature type="binding site" evidence="10">
    <location>
        <position position="526"/>
    </location>
    <ligand>
        <name>Mg(2+)</name>
        <dbReference type="ChEBI" id="CHEBI:18420"/>
        <label>2</label>
    </ligand>
</feature>
<evidence type="ECO:0000256" key="10">
    <source>
        <dbReference type="HAMAP-Rule" id="MF_01898"/>
    </source>
</evidence>
<dbReference type="InterPro" id="IPR018522">
    <property type="entry name" value="TopoIIA_CS"/>
</dbReference>
<reference evidence="11 12" key="1">
    <citation type="submission" date="2017-11" db="EMBL/GenBank/DDBJ databases">
        <title>Complete genome sequence of Streptomyces lavendulae subsp. lavendulae CCM 3239 (formerly 'Streptomyces aureofaciens CCM 3239'), the producer of the angucycline-type antibiotic auricin.</title>
        <authorList>
            <person name="Busche T."/>
            <person name="Novakova R."/>
            <person name="Al'Dilaimi A."/>
            <person name="Homerova D."/>
            <person name="Feckova L."/>
            <person name="Rezuchova B."/>
            <person name="Mingyar E."/>
            <person name="Csolleiova D."/>
            <person name="Bekeova C."/>
            <person name="Winkler A."/>
            <person name="Sevcikova B."/>
            <person name="Kalinowski J."/>
            <person name="Kormanec J."/>
            <person name="Ruckert C."/>
        </authorList>
    </citation>
    <scope>NUCLEOTIDE SEQUENCE [LARGE SCALE GENOMIC DNA]</scope>
    <source>
        <strain evidence="11 12">CCM 3239</strain>
    </source>
</reference>
<evidence type="ECO:0000256" key="1">
    <source>
        <dbReference type="ARBA" id="ARBA00000185"/>
    </source>
</evidence>
<dbReference type="NCBIfam" id="NF004189">
    <property type="entry name" value="PRK05644.1"/>
    <property type="match status" value="1"/>
</dbReference>
<dbReference type="EMBL" id="CP024985">
    <property type="protein sequence ID" value="ATZ25677.1"/>
    <property type="molecule type" value="Genomic_DNA"/>
</dbReference>
<keyword evidence="4 10" id="KW-0547">Nucleotide-binding</keyword>
<evidence type="ECO:0000256" key="7">
    <source>
        <dbReference type="ARBA" id="ARBA00023029"/>
    </source>
</evidence>
<dbReference type="InterPro" id="IPR001241">
    <property type="entry name" value="Topo_IIA"/>
</dbReference>
<keyword evidence="3 10" id="KW-0479">Metal-binding</keyword>
<dbReference type="GO" id="GO:0006265">
    <property type="term" value="P:DNA topological change"/>
    <property type="evidence" value="ECO:0007669"/>
    <property type="project" value="UniProtKB-UniRule"/>
</dbReference>
<dbReference type="PANTHER" id="PTHR45866:SF1">
    <property type="entry name" value="DNA GYRASE SUBUNIT B, MITOCHONDRIAL"/>
    <property type="match status" value="1"/>
</dbReference>
<comment type="subunit">
    <text evidence="10">Heterotetramer, composed of two GyrA and two GyrB chains. In the heterotetramer, GyrA contains the active site tyrosine that forms a transient covalent intermediate with DNA, while GyrB binds cofactors and catalyzes ATP hydrolysis.</text>
</comment>
<keyword evidence="8" id="KW-0238">DNA-binding</keyword>
<dbReference type="CDD" id="cd16928">
    <property type="entry name" value="HATPase_GyrB-like"/>
    <property type="match status" value="1"/>
</dbReference>
<dbReference type="GO" id="GO:0006261">
    <property type="term" value="P:DNA-templated DNA replication"/>
    <property type="evidence" value="ECO:0007669"/>
    <property type="project" value="UniProtKB-UniRule"/>
</dbReference>
<dbReference type="InterPro" id="IPR006171">
    <property type="entry name" value="TOPRIM_dom"/>
</dbReference>
<evidence type="ECO:0000256" key="6">
    <source>
        <dbReference type="ARBA" id="ARBA00022842"/>
    </source>
</evidence>
<dbReference type="GO" id="GO:0005694">
    <property type="term" value="C:chromosome"/>
    <property type="evidence" value="ECO:0007669"/>
    <property type="project" value="InterPro"/>
</dbReference>
<keyword evidence="6 10" id="KW-0460">Magnesium</keyword>
<dbReference type="GO" id="GO:0034335">
    <property type="term" value="F:DNA negative supercoiling activity"/>
    <property type="evidence" value="ECO:0007669"/>
    <property type="project" value="UniProtKB-ARBA"/>
</dbReference>
<evidence type="ECO:0000256" key="3">
    <source>
        <dbReference type="ARBA" id="ARBA00022723"/>
    </source>
</evidence>
<dbReference type="NCBIfam" id="TIGR01059">
    <property type="entry name" value="gyrB"/>
    <property type="match status" value="1"/>
</dbReference>
<accession>A0A2K8PG18</accession>
<dbReference type="NCBIfam" id="NF011501">
    <property type="entry name" value="PRK14939.1"/>
    <property type="match status" value="1"/>
</dbReference>
<comment type="function">
    <text evidence="10">A type II topoisomerase that negatively supercoils closed circular double-stranded (ds) DNA in an ATP-dependent manner to modulate DNA topology and maintain chromosomes in an underwound state. Negative supercoiling favors strand separation, and DNA replication, transcription, recombination and repair, all of which involve strand separation. Also able to catalyze the interconversion of other topological isomers of dsDNA rings, including catenanes and knotted rings. Type II topoisomerases break and join 2 DNA strands simultaneously in an ATP-dependent manner.</text>
</comment>
<comment type="catalytic activity">
    <reaction evidence="1 10">
        <text>ATP-dependent breakage, passage and rejoining of double-stranded DNA.</text>
        <dbReference type="EC" id="5.6.2.2"/>
    </reaction>
</comment>
<gene>
    <name evidence="11" type="primary">gyrBR</name>
    <name evidence="10" type="synonym">gyrB</name>
    <name evidence="11" type="ORF">SLAV_19250</name>
</gene>
<keyword evidence="10" id="KW-0963">Cytoplasm</keyword>
<feature type="site" description="Interaction with DNA" evidence="10">
    <location>
        <position position="476"/>
    </location>
</feature>
<dbReference type="SMART" id="SM00387">
    <property type="entry name" value="HATPase_c"/>
    <property type="match status" value="1"/>
</dbReference>
<dbReference type="SUPFAM" id="SSF54211">
    <property type="entry name" value="Ribosomal protein S5 domain 2-like"/>
    <property type="match status" value="1"/>
</dbReference>
<dbReference type="PANTHER" id="PTHR45866">
    <property type="entry name" value="DNA GYRASE/TOPOISOMERASE SUBUNIT B"/>
    <property type="match status" value="1"/>
</dbReference>
<comment type="subcellular location">
    <subcellularLocation>
        <location evidence="10">Cytoplasm</location>
    </subcellularLocation>
</comment>
<feature type="site" description="Interaction with DNA" evidence="10">
    <location>
        <position position="479"/>
    </location>
</feature>
<dbReference type="Gene3D" id="3.40.50.670">
    <property type="match status" value="1"/>
</dbReference>
<comment type="similarity">
    <text evidence="2 10">Belongs to the type II topoisomerase GyrB family.</text>
</comment>
<dbReference type="Pfam" id="PF02518">
    <property type="entry name" value="HATPase_c"/>
    <property type="match status" value="1"/>
</dbReference>
<dbReference type="PROSITE" id="PS50880">
    <property type="entry name" value="TOPRIM"/>
    <property type="match status" value="1"/>
</dbReference>
<dbReference type="InterPro" id="IPR002288">
    <property type="entry name" value="DNA_gyrase_B_C"/>
</dbReference>
<keyword evidence="5 10" id="KW-0067">ATP-binding</keyword>
<feature type="binding site" evidence="10">
    <location>
        <position position="524"/>
    </location>
    <ligand>
        <name>Mg(2+)</name>
        <dbReference type="ChEBI" id="CHEBI:18420"/>
        <label>2</label>
    </ligand>
</feature>
<dbReference type="SUPFAM" id="SSF56719">
    <property type="entry name" value="Type II DNA topoisomerase"/>
    <property type="match status" value="1"/>
</dbReference>
<dbReference type="HAMAP" id="MF_01898">
    <property type="entry name" value="GyrB"/>
    <property type="match status" value="1"/>
</dbReference>
<dbReference type="InterPro" id="IPR013759">
    <property type="entry name" value="Topo_IIA_B_C"/>
</dbReference>
<dbReference type="EC" id="5.6.2.2" evidence="10"/>
<dbReference type="GO" id="GO:0005737">
    <property type="term" value="C:cytoplasm"/>
    <property type="evidence" value="ECO:0007669"/>
    <property type="project" value="UniProtKB-SubCell"/>
</dbReference>
<dbReference type="Pfam" id="PF00204">
    <property type="entry name" value="DNA_gyraseB"/>
    <property type="match status" value="1"/>
</dbReference>
<dbReference type="PRINTS" id="PR01159">
    <property type="entry name" value="DNAGYRASEB"/>
</dbReference>
<dbReference type="InterPro" id="IPR003594">
    <property type="entry name" value="HATPase_dom"/>
</dbReference>
<dbReference type="PROSITE" id="PS00177">
    <property type="entry name" value="TOPOISOMERASE_II"/>
    <property type="match status" value="1"/>
</dbReference>
<keyword evidence="7 10" id="KW-0799">Topoisomerase</keyword>
<evidence type="ECO:0000256" key="5">
    <source>
        <dbReference type="ARBA" id="ARBA00022840"/>
    </source>
</evidence>
<name>A0A2K8PG18_STRLA</name>